<proteinExistence type="predicted"/>
<sequence length="422" mass="48208">MLNQINQIMQTIPTAAEKKLQLRTGQLFTGRVTHWYPNQLAQMKLGTITLTARLEAQLEKGKDYWFRVVGMEGVPKLKVLEDIPLHNNKGFETIKPLLTKLGLSPSNTGGPYEQLVQRLIQDNIPFTKQNIVDGGALLHASFAKSIEDSYQILLQMLKHNLPLTKEVFLSLSGLHNDSTLAQSVYALQKGLAQSDDESHIQLKEILQQLVQIGLGKGSTHNLPFKGSLISDLFIQMGLQHERDIVEKAFQPNLKSLLLQYLQNSSPQHGWLQNHAAFILNRLTALQLLSNEEGPILHTIFQIPIMLGGEYRDWTIQWVGKRKKNGEIDEEHCRIIFFLDLEFLQETVIDVQIQTKIVSLIIYNEQQKPLELQAYWHMLLKRNLAVHDYTLSSIQWKNPEEKSTLKKVTTTHDYSTQGVDIRI</sequence>
<gene>
    <name evidence="1" type="ORF">KS407_02460</name>
</gene>
<accession>A0ABS6JT15</accession>
<evidence type="ECO:0000313" key="1">
    <source>
        <dbReference type="EMBL" id="MBU9720300.1"/>
    </source>
</evidence>
<evidence type="ECO:0000313" key="2">
    <source>
        <dbReference type="Proteomes" id="UP000790580"/>
    </source>
</evidence>
<name>A0ABS6JT15_9BACI</name>
<dbReference type="Proteomes" id="UP000790580">
    <property type="component" value="Unassembled WGS sequence"/>
</dbReference>
<comment type="caution">
    <text evidence="1">The sequence shown here is derived from an EMBL/GenBank/DDBJ whole genome shotgun (WGS) entry which is preliminary data.</text>
</comment>
<reference evidence="1 2" key="1">
    <citation type="submission" date="2021-06" db="EMBL/GenBank/DDBJ databases">
        <title>Bacillus sp. RD4P76, an endophyte from a halophyte.</title>
        <authorList>
            <person name="Sun J.-Q."/>
        </authorList>
    </citation>
    <scope>NUCLEOTIDE SEQUENCE [LARGE SCALE GENOMIC DNA]</scope>
    <source>
        <strain evidence="1 2">JCM 17098</strain>
    </source>
</reference>
<organism evidence="1 2">
    <name type="scientific">Evansella alkalicola</name>
    <dbReference type="NCBI Taxonomy" id="745819"/>
    <lineage>
        <taxon>Bacteria</taxon>
        <taxon>Bacillati</taxon>
        <taxon>Bacillota</taxon>
        <taxon>Bacilli</taxon>
        <taxon>Bacillales</taxon>
        <taxon>Bacillaceae</taxon>
        <taxon>Evansella</taxon>
    </lineage>
</organism>
<keyword evidence="2" id="KW-1185">Reference proteome</keyword>
<dbReference type="EMBL" id="JAHQCR010000016">
    <property type="protein sequence ID" value="MBU9720300.1"/>
    <property type="molecule type" value="Genomic_DNA"/>
</dbReference>
<dbReference type="RefSeq" id="WP_088075712.1">
    <property type="nucleotide sequence ID" value="NZ_JAHQCR010000016.1"/>
</dbReference>
<protein>
    <submittedName>
        <fullName evidence="1">Uncharacterized protein</fullName>
    </submittedName>
</protein>